<dbReference type="FunFam" id="3.40.50.300:FF:000011">
    <property type="entry name" value="Putative ABC transporter ATP-binding component"/>
    <property type="match status" value="1"/>
</dbReference>
<keyword evidence="16" id="KW-1185">Reference proteome</keyword>
<dbReference type="InterPro" id="IPR017871">
    <property type="entry name" value="ABC_transporter-like_CS"/>
</dbReference>
<dbReference type="SUPFAM" id="SSF52540">
    <property type="entry name" value="P-loop containing nucleoside triphosphate hydrolases"/>
    <property type="match status" value="2"/>
</dbReference>
<dbReference type="InterPro" id="IPR051309">
    <property type="entry name" value="ABCF_ATPase"/>
</dbReference>
<dbReference type="InterPro" id="IPR043686">
    <property type="entry name" value="Uup"/>
</dbReference>
<dbReference type="SMART" id="SM00382">
    <property type="entry name" value="AAA"/>
    <property type="match status" value="2"/>
</dbReference>
<comment type="subcellular location">
    <subcellularLocation>
        <location evidence="12">Cytoplasm</location>
    </subcellularLocation>
    <text evidence="12">Associates with ribosomes.</text>
</comment>
<evidence type="ECO:0000313" key="16">
    <source>
        <dbReference type="Proteomes" id="UP000197535"/>
    </source>
</evidence>
<feature type="region of interest" description="Disordered" evidence="13">
    <location>
        <begin position="537"/>
        <end position="562"/>
    </location>
</feature>
<keyword evidence="5 12" id="KW-0227">DNA damage</keyword>
<dbReference type="EC" id="3.6.1.-" evidence="12"/>
<evidence type="ECO:0000256" key="5">
    <source>
        <dbReference type="ARBA" id="ARBA00022763"/>
    </source>
</evidence>
<keyword evidence="9 12" id="KW-0234">DNA repair</keyword>
<dbReference type="GO" id="GO:0016887">
    <property type="term" value="F:ATP hydrolysis activity"/>
    <property type="evidence" value="ECO:0007669"/>
    <property type="project" value="UniProtKB-UniRule"/>
</dbReference>
<keyword evidence="1" id="KW-1003">Cell membrane</keyword>
<dbReference type="PROSITE" id="PS50893">
    <property type="entry name" value="ABC_TRANSPORTER_2"/>
    <property type="match status" value="2"/>
</dbReference>
<evidence type="ECO:0000259" key="14">
    <source>
        <dbReference type="PROSITE" id="PS50893"/>
    </source>
</evidence>
<evidence type="ECO:0000256" key="3">
    <source>
        <dbReference type="ARBA" id="ARBA00022737"/>
    </source>
</evidence>
<dbReference type="Gene3D" id="3.40.50.300">
    <property type="entry name" value="P-loop containing nucleotide triphosphate hydrolases"/>
    <property type="match status" value="2"/>
</dbReference>
<feature type="binding site" evidence="12">
    <location>
        <begin position="36"/>
        <end position="43"/>
    </location>
    <ligand>
        <name>ATP</name>
        <dbReference type="ChEBI" id="CHEBI:30616"/>
        <label>1</label>
    </ligand>
</feature>
<dbReference type="Pfam" id="PF16326">
    <property type="entry name" value="ABC_tran_CTD"/>
    <property type="match status" value="1"/>
</dbReference>
<evidence type="ECO:0000256" key="4">
    <source>
        <dbReference type="ARBA" id="ARBA00022741"/>
    </source>
</evidence>
<dbReference type="CDD" id="cd03221">
    <property type="entry name" value="ABCF_EF-3"/>
    <property type="match status" value="2"/>
</dbReference>
<dbReference type="GO" id="GO:0005737">
    <property type="term" value="C:cytoplasm"/>
    <property type="evidence" value="ECO:0007669"/>
    <property type="project" value="UniProtKB-SubCell"/>
</dbReference>
<evidence type="ECO:0000256" key="10">
    <source>
        <dbReference type="ARBA" id="ARBA00049360"/>
    </source>
</evidence>
<dbReference type="InterPro" id="IPR003593">
    <property type="entry name" value="AAA+_ATPase"/>
</dbReference>
<evidence type="ECO:0000256" key="6">
    <source>
        <dbReference type="ARBA" id="ARBA00022801"/>
    </source>
</evidence>
<keyword evidence="7 12" id="KW-0067">ATP-binding</keyword>
<dbReference type="GO" id="GO:0043022">
    <property type="term" value="F:ribosome binding"/>
    <property type="evidence" value="ECO:0007669"/>
    <property type="project" value="UniProtKB-UniRule"/>
</dbReference>
<dbReference type="PANTHER" id="PTHR42855:SF1">
    <property type="entry name" value="ABC TRANSPORTER DOMAIN-CONTAINING PROTEIN"/>
    <property type="match status" value="1"/>
</dbReference>
<dbReference type="InterPro" id="IPR037118">
    <property type="entry name" value="Val-tRNA_synth_C_sf"/>
</dbReference>
<keyword evidence="3 12" id="KW-0677">Repeat</keyword>
<protein>
    <recommendedName>
        <fullName evidence="12">ATP-binding protein Uup</fullName>
        <ecNumber evidence="12">3.6.1.-</ecNumber>
    </recommendedName>
</protein>
<keyword evidence="8 12" id="KW-0238">DNA-binding</keyword>
<dbReference type="Gene3D" id="1.10.287.380">
    <property type="entry name" value="Valyl-tRNA synthetase, C-terminal domain"/>
    <property type="match status" value="1"/>
</dbReference>
<feature type="domain" description="ABC transporter" evidence="14">
    <location>
        <begin position="320"/>
        <end position="537"/>
    </location>
</feature>
<keyword evidence="1" id="KW-0472">Membrane</keyword>
<dbReference type="GO" id="GO:0003677">
    <property type="term" value="F:DNA binding"/>
    <property type="evidence" value="ECO:0007669"/>
    <property type="project" value="UniProtKB-UniRule"/>
</dbReference>
<dbReference type="Pfam" id="PF12848">
    <property type="entry name" value="ABC_tran_Xtn"/>
    <property type="match status" value="1"/>
</dbReference>
<dbReference type="InterPro" id="IPR032524">
    <property type="entry name" value="ABC_tran_C"/>
</dbReference>
<keyword evidence="4 12" id="KW-0547">Nucleotide-binding</keyword>
<comment type="function">
    <text evidence="12">Probably plays a role in ribosome assembly or function. May be involved in resolution of branched DNA intermediates that result from template switching in postreplication gaps. Binds DNA and has ATPase activity.</text>
</comment>
<feature type="domain" description="ABC transporter" evidence="14">
    <location>
        <begin position="4"/>
        <end position="253"/>
    </location>
</feature>
<dbReference type="PANTHER" id="PTHR42855">
    <property type="entry name" value="ABC TRANSPORTER ATP-BINDING SUBUNIT"/>
    <property type="match status" value="1"/>
</dbReference>
<dbReference type="InterPro" id="IPR032781">
    <property type="entry name" value="ABC_tran_Xtn"/>
</dbReference>
<keyword evidence="2 12" id="KW-0963">Cytoplasm</keyword>
<dbReference type="RefSeq" id="WP_088710322.1">
    <property type="nucleotide sequence ID" value="NZ_LSTO01000003.1"/>
</dbReference>
<evidence type="ECO:0000256" key="13">
    <source>
        <dbReference type="SAM" id="MobiDB-lite"/>
    </source>
</evidence>
<dbReference type="EMBL" id="LSTO01000003">
    <property type="protein sequence ID" value="OWW18595.1"/>
    <property type="molecule type" value="Genomic_DNA"/>
</dbReference>
<reference evidence="15 16" key="1">
    <citation type="submission" date="2016-02" db="EMBL/GenBank/DDBJ databases">
        <authorList>
            <person name="Wen L."/>
            <person name="He K."/>
            <person name="Yang H."/>
        </authorList>
    </citation>
    <scope>NUCLEOTIDE SEQUENCE [LARGE SCALE GENOMIC DNA]</scope>
    <source>
        <strain evidence="15 16">TSA40</strain>
    </source>
</reference>
<name>A0A254T7P7_9BURK</name>
<dbReference type="InterPro" id="IPR027417">
    <property type="entry name" value="P-loop_NTPase"/>
</dbReference>
<dbReference type="FunFam" id="3.40.50.300:FF:000309">
    <property type="entry name" value="ABC transporter ATP-binding protein"/>
    <property type="match status" value="1"/>
</dbReference>
<dbReference type="HAMAP" id="MF_00848">
    <property type="entry name" value="Uup"/>
    <property type="match status" value="1"/>
</dbReference>
<evidence type="ECO:0000313" key="15">
    <source>
        <dbReference type="EMBL" id="OWW18595.1"/>
    </source>
</evidence>
<keyword evidence="6 12" id="KW-0378">Hydrolase</keyword>
<evidence type="ECO:0000256" key="12">
    <source>
        <dbReference type="HAMAP-Rule" id="MF_00848"/>
    </source>
</evidence>
<sequence>MAVISLSNAQLAFGHAALLDHAEFSLESGERVGLIGRNGTGKSSLLKIIAGTSKLDDGLLVMQQGVKIAYVEQEPAFEQQASVFDTVAAGMGETQRLLDEYNDLTARLGGHEDEALMDRLHVLQAKLDAGDAWNLGNRVETILARLNLDKTAAIGTLSGGTQKRVALARALVGAPDVLLLDEPTNHLDFNSIIWLEALLREFKGSILFITHDRSFLDNVATRIVELDRGRLLSFPGNFSAYQTRKAEQLEIEAIENAKFDKFLAQEEVWIRKGVEARRTRNEGRVRRLEQLRVTRNQRRDQQGQVRLDVAEGERSGKIVAELIGIHKRYGDKTIVRDFTDTILRGDKVGLIGPNGAGKTTLLKLILGEETPDAGTVRQGARLQVAYFDQMRAQLNEESSLADTISPGSDWVEINGQRKHVMSYLGDFLFAPERARSPVKSLSGGERNRLLLARLFARPANVLVLDEPTNDLDIDTLELLEELLEDYSGTVFLVSHDRMFLDNVVTQVIVAEGEGLWREYVGGYTDWERVRAASQQAPKQVAKAEAKPVEKPAAQSPQKTKKLSYKEQRELETLPGLIAGLEAEQKTISEQLADPELYRQRPDEVQKLNARFAEIDELLMENLEKWEAIEAKAKG</sequence>
<organism evidence="15 16">
    <name type="scientific">Noviherbaspirillum denitrificans</name>
    <dbReference type="NCBI Taxonomy" id="1968433"/>
    <lineage>
        <taxon>Bacteria</taxon>
        <taxon>Pseudomonadati</taxon>
        <taxon>Pseudomonadota</taxon>
        <taxon>Betaproteobacteria</taxon>
        <taxon>Burkholderiales</taxon>
        <taxon>Oxalobacteraceae</taxon>
        <taxon>Noviherbaspirillum</taxon>
    </lineage>
</organism>
<gene>
    <name evidence="12" type="primary">uup</name>
    <name evidence="15" type="ORF">AYR66_00865</name>
</gene>
<dbReference type="Proteomes" id="UP000197535">
    <property type="component" value="Unassembled WGS sequence"/>
</dbReference>
<feature type="binding site" evidence="12">
    <location>
        <begin position="352"/>
        <end position="359"/>
    </location>
    <ligand>
        <name>ATP</name>
        <dbReference type="ChEBI" id="CHEBI:30616"/>
        <label>2</label>
    </ligand>
</feature>
<dbReference type="AlphaFoldDB" id="A0A254T7P7"/>
<dbReference type="PROSITE" id="PS00211">
    <property type="entry name" value="ABC_TRANSPORTER_1"/>
    <property type="match status" value="1"/>
</dbReference>
<accession>A0A254T7P7</accession>
<dbReference type="OrthoDB" id="9762051at2"/>
<dbReference type="Pfam" id="PF00005">
    <property type="entry name" value="ABC_tran"/>
    <property type="match status" value="2"/>
</dbReference>
<evidence type="ECO:0000256" key="2">
    <source>
        <dbReference type="ARBA" id="ARBA00022490"/>
    </source>
</evidence>
<comment type="catalytic activity">
    <reaction evidence="10 12">
        <text>ATP + H2O = ADP + phosphate + H(+)</text>
        <dbReference type="Rhea" id="RHEA:13065"/>
        <dbReference type="ChEBI" id="CHEBI:15377"/>
        <dbReference type="ChEBI" id="CHEBI:15378"/>
        <dbReference type="ChEBI" id="CHEBI:30616"/>
        <dbReference type="ChEBI" id="CHEBI:43474"/>
        <dbReference type="ChEBI" id="CHEBI:456216"/>
    </reaction>
</comment>
<evidence type="ECO:0000256" key="8">
    <source>
        <dbReference type="ARBA" id="ARBA00023125"/>
    </source>
</evidence>
<comment type="similarity">
    <text evidence="11 12">Belongs to the ABC transporter superfamily. ABCF family. Uup subfamily.</text>
</comment>
<dbReference type="InterPro" id="IPR003439">
    <property type="entry name" value="ABC_transporter-like_ATP-bd"/>
</dbReference>
<dbReference type="GO" id="GO:0005524">
    <property type="term" value="F:ATP binding"/>
    <property type="evidence" value="ECO:0007669"/>
    <property type="project" value="UniProtKB-UniRule"/>
</dbReference>
<evidence type="ECO:0000256" key="1">
    <source>
        <dbReference type="ARBA" id="ARBA00022475"/>
    </source>
</evidence>
<evidence type="ECO:0000256" key="7">
    <source>
        <dbReference type="ARBA" id="ARBA00022840"/>
    </source>
</evidence>
<evidence type="ECO:0000256" key="9">
    <source>
        <dbReference type="ARBA" id="ARBA00023204"/>
    </source>
</evidence>
<comment type="caution">
    <text evidence="15">The sequence shown here is derived from an EMBL/GenBank/DDBJ whole genome shotgun (WGS) entry which is preliminary data.</text>
</comment>
<dbReference type="GO" id="GO:0006281">
    <property type="term" value="P:DNA repair"/>
    <property type="evidence" value="ECO:0007669"/>
    <property type="project" value="UniProtKB-KW"/>
</dbReference>
<evidence type="ECO:0000256" key="11">
    <source>
        <dbReference type="ARBA" id="ARBA00061478"/>
    </source>
</evidence>
<proteinExistence type="inferred from homology"/>